<name>A0ABM9B2M0_9BACT</name>
<evidence type="ECO:0000313" key="2">
    <source>
        <dbReference type="EMBL" id="CAH1001140.1"/>
    </source>
</evidence>
<dbReference type="Proteomes" id="UP000837803">
    <property type="component" value="Unassembled WGS sequence"/>
</dbReference>
<sequence length="161" mass="17859">MKALPFFFILLCCTACGNADQDAAEIAQEQATLAAQDAAYKAMMDGHDRVMPMLGRITQAQRTITEQLTAGGVSEDYRELLLAANEQLEDADDGMKNWMNKIRPLDELREDKDAEEVMSYIKEQTRDIADVEANITSSLANADEIIQGDSHVHDGSEDHTH</sequence>
<comment type="caution">
    <text evidence="2">The sequence shown here is derived from an EMBL/GenBank/DDBJ whole genome shotgun (WGS) entry which is preliminary data.</text>
</comment>
<dbReference type="RefSeq" id="WP_238751016.1">
    <property type="nucleotide sequence ID" value="NZ_CAKLPZ010000002.1"/>
</dbReference>
<organism evidence="2 3">
    <name type="scientific">Neolewinella maritima</name>
    <dbReference type="NCBI Taxonomy" id="1383882"/>
    <lineage>
        <taxon>Bacteria</taxon>
        <taxon>Pseudomonadati</taxon>
        <taxon>Bacteroidota</taxon>
        <taxon>Saprospiria</taxon>
        <taxon>Saprospirales</taxon>
        <taxon>Lewinellaceae</taxon>
        <taxon>Neolewinella</taxon>
    </lineage>
</organism>
<reference evidence="2" key="1">
    <citation type="submission" date="2021-12" db="EMBL/GenBank/DDBJ databases">
        <authorList>
            <person name="Rodrigo-Torres L."/>
            <person name="Arahal R. D."/>
            <person name="Lucena T."/>
        </authorList>
    </citation>
    <scope>NUCLEOTIDE SEQUENCE</scope>
    <source>
        <strain evidence="2">CECT 8419</strain>
    </source>
</reference>
<feature type="signal peptide" evidence="1">
    <location>
        <begin position="1"/>
        <end position="19"/>
    </location>
</feature>
<keyword evidence="1" id="KW-0732">Signal</keyword>
<evidence type="ECO:0008006" key="4">
    <source>
        <dbReference type="Google" id="ProtNLM"/>
    </source>
</evidence>
<keyword evidence="3" id="KW-1185">Reference proteome</keyword>
<feature type="chain" id="PRO_5046807280" description="Cytochrome c" evidence="1">
    <location>
        <begin position="20"/>
        <end position="161"/>
    </location>
</feature>
<evidence type="ECO:0000256" key="1">
    <source>
        <dbReference type="SAM" id="SignalP"/>
    </source>
</evidence>
<proteinExistence type="predicted"/>
<gene>
    <name evidence="2" type="ORF">LEM8419_02061</name>
</gene>
<evidence type="ECO:0000313" key="3">
    <source>
        <dbReference type="Proteomes" id="UP000837803"/>
    </source>
</evidence>
<protein>
    <recommendedName>
        <fullName evidence="4">Cytochrome c</fullName>
    </recommendedName>
</protein>
<accession>A0ABM9B2M0</accession>
<dbReference type="EMBL" id="CAKLPZ010000002">
    <property type="protein sequence ID" value="CAH1001140.1"/>
    <property type="molecule type" value="Genomic_DNA"/>
</dbReference>